<name>A0A0V0Y4U1_TRIPS</name>
<reference evidence="2 3" key="1">
    <citation type="submission" date="2015-01" db="EMBL/GenBank/DDBJ databases">
        <title>Evolution of Trichinella species and genotypes.</title>
        <authorList>
            <person name="Korhonen P.K."/>
            <person name="Edoardo P."/>
            <person name="Giuseppe L.R."/>
            <person name="Gasser R.B."/>
        </authorList>
    </citation>
    <scope>NUCLEOTIDE SEQUENCE [LARGE SCALE GENOMIC DNA]</scope>
    <source>
        <strain evidence="2">ISS141</strain>
    </source>
</reference>
<dbReference type="Proteomes" id="UP000054815">
    <property type="component" value="Unassembled WGS sequence"/>
</dbReference>
<evidence type="ECO:0000313" key="2">
    <source>
        <dbReference type="EMBL" id="KRX95263.1"/>
    </source>
</evidence>
<feature type="transmembrane region" description="Helical" evidence="1">
    <location>
        <begin position="35"/>
        <end position="58"/>
    </location>
</feature>
<dbReference type="EMBL" id="JYDU01000058">
    <property type="protein sequence ID" value="KRX95263.1"/>
    <property type="molecule type" value="Genomic_DNA"/>
</dbReference>
<organism evidence="2 3">
    <name type="scientific">Trichinella pseudospiralis</name>
    <name type="common">Parasitic roundworm</name>
    <dbReference type="NCBI Taxonomy" id="6337"/>
    <lineage>
        <taxon>Eukaryota</taxon>
        <taxon>Metazoa</taxon>
        <taxon>Ecdysozoa</taxon>
        <taxon>Nematoda</taxon>
        <taxon>Enoplea</taxon>
        <taxon>Dorylaimia</taxon>
        <taxon>Trichinellida</taxon>
        <taxon>Trichinellidae</taxon>
        <taxon>Trichinella</taxon>
    </lineage>
</organism>
<evidence type="ECO:0000313" key="3">
    <source>
        <dbReference type="Proteomes" id="UP000054815"/>
    </source>
</evidence>
<keyword evidence="1" id="KW-1133">Transmembrane helix</keyword>
<protein>
    <submittedName>
        <fullName evidence="2">Uncharacterized protein</fullName>
    </submittedName>
</protein>
<comment type="caution">
    <text evidence="2">The sequence shown here is derived from an EMBL/GenBank/DDBJ whole genome shotgun (WGS) entry which is preliminary data.</text>
</comment>
<keyword evidence="1" id="KW-0472">Membrane</keyword>
<evidence type="ECO:0000256" key="1">
    <source>
        <dbReference type="SAM" id="Phobius"/>
    </source>
</evidence>
<dbReference type="AlphaFoldDB" id="A0A0V0Y4U1"/>
<accession>A0A0V0Y4U1</accession>
<sequence length="91" mass="10071">MAGFTSPLCPYTEQCSGHGDDGCCFLYLPSNAHRIFLSVGAVISATPIFSSCLSYIFLIYSIFSPTVQSLMLISWLRVFCLIVNSNNWFVS</sequence>
<gene>
    <name evidence="2" type="ORF">T4E_8534</name>
</gene>
<keyword evidence="1" id="KW-0812">Transmembrane</keyword>
<feature type="transmembrane region" description="Helical" evidence="1">
    <location>
        <begin position="70"/>
        <end position="90"/>
    </location>
</feature>
<proteinExistence type="predicted"/>